<dbReference type="InterPro" id="IPR038570">
    <property type="entry name" value="HicA_sf"/>
</dbReference>
<name>E1Y877_9BACT</name>
<reference evidence="1" key="1">
    <citation type="journal article" date="2011" name="Environ. Microbiol.">
        <title>Genomic insights into the metabolic potential of the polycyclic aromatic hydrocarbon degrading sulfate-reducing Deltaproteobacterium N47.</title>
        <authorList>
            <person name="Bergmann F."/>
            <person name="Selesi D."/>
            <person name="Weinmaier T."/>
            <person name="Tischler P."/>
            <person name="Rattei T."/>
            <person name="Meckenstock R.U."/>
        </authorList>
    </citation>
    <scope>NUCLEOTIDE SEQUENCE</scope>
</reference>
<evidence type="ECO:0000313" key="1">
    <source>
        <dbReference type="EMBL" id="CBX26771.1"/>
    </source>
</evidence>
<dbReference type="Gene3D" id="3.30.920.30">
    <property type="entry name" value="Hypothetical protein"/>
    <property type="match status" value="1"/>
</dbReference>
<accession>E1Y877</accession>
<proteinExistence type="predicted"/>
<sequence length="82" mass="9362">MPKRPYTIRELLKKLKPYGIVTMQGKRGKGSEVILLKPNKPGSKQGPQIPIKNHGPSTEIHYPVIISILRRFGIDPKDFWND</sequence>
<evidence type="ECO:0008006" key="2">
    <source>
        <dbReference type="Google" id="ProtNLM"/>
    </source>
</evidence>
<organism evidence="1">
    <name type="scientific">uncultured Desulfobacterium sp</name>
    <dbReference type="NCBI Taxonomy" id="201089"/>
    <lineage>
        <taxon>Bacteria</taxon>
        <taxon>Pseudomonadati</taxon>
        <taxon>Thermodesulfobacteriota</taxon>
        <taxon>Desulfobacteria</taxon>
        <taxon>Desulfobacterales</taxon>
        <taxon>Desulfobacteriaceae</taxon>
        <taxon>Desulfobacterium</taxon>
        <taxon>environmental samples</taxon>
    </lineage>
</organism>
<dbReference type="AlphaFoldDB" id="E1Y877"/>
<gene>
    <name evidence="1" type="ORF">N47_A08000</name>
</gene>
<dbReference type="EMBL" id="FR695864">
    <property type="protein sequence ID" value="CBX26771.1"/>
    <property type="molecule type" value="Genomic_DNA"/>
</dbReference>
<protein>
    <recommendedName>
        <fullName evidence="2">YcfA family protein</fullName>
    </recommendedName>
</protein>